<dbReference type="KEGG" id="dpte:113794377"/>
<evidence type="ECO:0000256" key="12">
    <source>
        <dbReference type="ARBA" id="ARBA00023136"/>
    </source>
</evidence>
<keyword evidence="14" id="KW-0464">Manganese</keyword>
<dbReference type="GO" id="GO:0000139">
    <property type="term" value="C:Golgi membrane"/>
    <property type="evidence" value="ECO:0007669"/>
    <property type="project" value="UniProtKB-SubCell"/>
</dbReference>
<dbReference type="FunCoup" id="A0A6P6Y4U8">
    <property type="interactions" value="132"/>
</dbReference>
<dbReference type="GO" id="GO:0047220">
    <property type="term" value="F:galactosylxylosylprotein 3-beta-galactosyltransferase activity"/>
    <property type="evidence" value="ECO:0007669"/>
    <property type="project" value="UniProtKB-ARBA"/>
</dbReference>
<comment type="cofactor">
    <cofactor evidence="1">
        <name>Mn(2+)</name>
        <dbReference type="ChEBI" id="CHEBI:29035"/>
    </cofactor>
</comment>
<keyword evidence="13" id="KW-0325">Glycoprotein</keyword>
<keyword evidence="16" id="KW-1185">Reference proteome</keyword>
<dbReference type="OrthoDB" id="1158011at2759"/>
<dbReference type="GO" id="GO:0006024">
    <property type="term" value="P:glycosaminoglycan biosynthetic process"/>
    <property type="evidence" value="ECO:0007669"/>
    <property type="project" value="UniProtKB-ARBA"/>
</dbReference>
<evidence type="ECO:0000313" key="17">
    <source>
        <dbReference type="RefSeq" id="XP_027200300.1"/>
    </source>
</evidence>
<evidence type="ECO:0000256" key="7">
    <source>
        <dbReference type="ARBA" id="ARBA00022679"/>
    </source>
</evidence>
<dbReference type="GO" id="GO:0006493">
    <property type="term" value="P:protein O-linked glycosylation"/>
    <property type="evidence" value="ECO:0007669"/>
    <property type="project" value="TreeGrafter"/>
</dbReference>
<name>A0A6P6Y4U8_DERPT</name>
<dbReference type="AlphaFoldDB" id="A0A6P6Y4U8"/>
<keyword evidence="8 15" id="KW-0812">Transmembrane</keyword>
<organism evidence="16 17">
    <name type="scientific">Dermatophagoides pteronyssinus</name>
    <name type="common">European house dust mite</name>
    <dbReference type="NCBI Taxonomy" id="6956"/>
    <lineage>
        <taxon>Eukaryota</taxon>
        <taxon>Metazoa</taxon>
        <taxon>Ecdysozoa</taxon>
        <taxon>Arthropoda</taxon>
        <taxon>Chelicerata</taxon>
        <taxon>Arachnida</taxon>
        <taxon>Acari</taxon>
        <taxon>Acariformes</taxon>
        <taxon>Sarcoptiformes</taxon>
        <taxon>Astigmata</taxon>
        <taxon>Psoroptidia</taxon>
        <taxon>Analgoidea</taxon>
        <taxon>Pyroglyphidae</taxon>
        <taxon>Dermatophagoidinae</taxon>
        <taxon>Dermatophagoides</taxon>
    </lineage>
</organism>
<dbReference type="RefSeq" id="XP_027200300.1">
    <property type="nucleotide sequence ID" value="XM_027344499.1"/>
</dbReference>
<evidence type="ECO:0000256" key="14">
    <source>
        <dbReference type="ARBA" id="ARBA00023211"/>
    </source>
</evidence>
<keyword evidence="9 15" id="KW-0735">Signal-anchor</keyword>
<gene>
    <name evidence="17" type="primary">LOC113794377</name>
</gene>
<sequence length="333" mass="39526">MKFGSRRISLIIAFSTGFILCFILINIIFGSINKSAKLIDNHSDQIIVNQFLNNFDHHFLICIVFTSVKNLARRNCIRDTWLNLGNNLQFKHYFVIGTNDLSSEAKISLINEQQQHNDLMLLTNLSDTYQNLSLKLIQSFQWISNHHQNKFEYLIKVDDDSFARIDTIYKYLEQRNLNKLNKLPFYWGFFDGRAHVKQKGVWKEKNWFLCDRYLPYALGGGYILSYQLIEFVANNSHWLQLYQSEDVSLGTWLSPLHIERLHDNNFDTEYKSRGCINTFFVQHKQTVADMKNKYNSLINFGHLCKKQIEQRFTYEYNWHELPSRCCIRNKTML</sequence>
<keyword evidence="6 15" id="KW-0328">Glycosyltransferase</keyword>
<keyword evidence="11 15" id="KW-0333">Golgi apparatus</keyword>
<keyword evidence="12 15" id="KW-0472">Membrane</keyword>
<evidence type="ECO:0000256" key="9">
    <source>
        <dbReference type="ARBA" id="ARBA00022968"/>
    </source>
</evidence>
<dbReference type="PANTHER" id="PTHR11214">
    <property type="entry name" value="BETA-1,3-N-ACETYLGLUCOSAMINYLTRANSFERASE"/>
    <property type="match status" value="1"/>
</dbReference>
<evidence type="ECO:0000256" key="10">
    <source>
        <dbReference type="ARBA" id="ARBA00022989"/>
    </source>
</evidence>
<evidence type="ECO:0000256" key="13">
    <source>
        <dbReference type="ARBA" id="ARBA00023180"/>
    </source>
</evidence>
<evidence type="ECO:0000313" key="16">
    <source>
        <dbReference type="Proteomes" id="UP000515146"/>
    </source>
</evidence>
<evidence type="ECO:0000256" key="15">
    <source>
        <dbReference type="RuleBase" id="RU363063"/>
    </source>
</evidence>
<evidence type="ECO:0000256" key="4">
    <source>
        <dbReference type="ARBA" id="ARBA00005093"/>
    </source>
</evidence>
<comment type="subcellular location">
    <subcellularLocation>
        <location evidence="2 15">Golgi apparatus membrane</location>
        <topology evidence="2 15">Single-pass type II membrane protein</topology>
    </subcellularLocation>
</comment>
<dbReference type="Proteomes" id="UP000515146">
    <property type="component" value="Unplaced"/>
</dbReference>
<protein>
    <recommendedName>
        <fullName evidence="15">Hexosyltransferase</fullName>
        <ecNumber evidence="15">2.4.1.-</ecNumber>
    </recommendedName>
</protein>
<dbReference type="FunFam" id="3.90.550.50:FF:000018">
    <property type="entry name" value="Hexosyltransferase"/>
    <property type="match status" value="1"/>
</dbReference>
<dbReference type="InParanoid" id="A0A6P6Y4U8"/>
<dbReference type="PANTHER" id="PTHR11214:SF3">
    <property type="entry name" value="BETA-1,3-GALACTOSYLTRANSFERASE 6"/>
    <property type="match status" value="1"/>
</dbReference>
<evidence type="ECO:0000256" key="11">
    <source>
        <dbReference type="ARBA" id="ARBA00023034"/>
    </source>
</evidence>
<keyword evidence="7" id="KW-0808">Transferase</keyword>
<dbReference type="EC" id="2.4.1.-" evidence="15"/>
<dbReference type="InterPro" id="IPR002659">
    <property type="entry name" value="Glyco_trans_31"/>
</dbReference>
<feature type="transmembrane region" description="Helical" evidence="15">
    <location>
        <begin position="7"/>
        <end position="29"/>
    </location>
</feature>
<evidence type="ECO:0000256" key="3">
    <source>
        <dbReference type="ARBA" id="ARBA00004840"/>
    </source>
</evidence>
<evidence type="ECO:0000256" key="5">
    <source>
        <dbReference type="ARBA" id="ARBA00008661"/>
    </source>
</evidence>
<evidence type="ECO:0000256" key="2">
    <source>
        <dbReference type="ARBA" id="ARBA00004323"/>
    </source>
</evidence>
<dbReference type="Gene3D" id="3.90.550.50">
    <property type="match status" value="1"/>
</dbReference>
<proteinExistence type="inferred from homology"/>
<keyword evidence="10 15" id="KW-1133">Transmembrane helix</keyword>
<dbReference type="Pfam" id="PF01762">
    <property type="entry name" value="Galactosyl_T"/>
    <property type="match status" value="1"/>
</dbReference>
<comment type="similarity">
    <text evidence="5 15">Belongs to the glycosyltransferase 31 family.</text>
</comment>
<evidence type="ECO:0000256" key="1">
    <source>
        <dbReference type="ARBA" id="ARBA00001936"/>
    </source>
</evidence>
<comment type="pathway">
    <text evidence="3">Glycan metabolism; chondroitin sulfate biosynthesis.</text>
</comment>
<dbReference type="OMA" id="HVYRWHD"/>
<comment type="pathway">
    <text evidence="4">Glycan metabolism; heparan sulfate biosynthesis.</text>
</comment>
<accession>A0A6P6Y4U8</accession>
<evidence type="ECO:0000256" key="6">
    <source>
        <dbReference type="ARBA" id="ARBA00022676"/>
    </source>
</evidence>
<evidence type="ECO:0000256" key="8">
    <source>
        <dbReference type="ARBA" id="ARBA00022692"/>
    </source>
</evidence>
<reference evidence="17" key="1">
    <citation type="submission" date="2025-08" db="UniProtKB">
        <authorList>
            <consortium name="RefSeq"/>
        </authorList>
    </citation>
    <scope>IDENTIFICATION</scope>
    <source>
        <strain evidence="17">Airmid</strain>
    </source>
</reference>